<evidence type="ECO:0000256" key="5">
    <source>
        <dbReference type="ARBA" id="ARBA00022692"/>
    </source>
</evidence>
<dbReference type="InterPro" id="IPR011701">
    <property type="entry name" value="MFS"/>
</dbReference>
<evidence type="ECO:0000313" key="11">
    <source>
        <dbReference type="EMBL" id="MCQ4082513.1"/>
    </source>
</evidence>
<dbReference type="InterPro" id="IPR036259">
    <property type="entry name" value="MFS_trans_sf"/>
</dbReference>
<evidence type="ECO:0000256" key="1">
    <source>
        <dbReference type="ARBA" id="ARBA00004651"/>
    </source>
</evidence>
<keyword evidence="4" id="KW-1003">Cell membrane</keyword>
<evidence type="ECO:0000259" key="10">
    <source>
        <dbReference type="PROSITE" id="PS50850"/>
    </source>
</evidence>
<feature type="transmembrane region" description="Helical" evidence="9">
    <location>
        <begin position="69"/>
        <end position="87"/>
    </location>
</feature>
<keyword evidence="12" id="KW-1185">Reference proteome</keyword>
<evidence type="ECO:0000256" key="2">
    <source>
        <dbReference type="ARBA" id="ARBA00008335"/>
    </source>
</evidence>
<evidence type="ECO:0000313" key="12">
    <source>
        <dbReference type="Proteomes" id="UP001057702"/>
    </source>
</evidence>
<feature type="transmembrane region" description="Helical" evidence="9">
    <location>
        <begin position="302"/>
        <end position="319"/>
    </location>
</feature>
<feature type="transmembrane region" description="Helical" evidence="9">
    <location>
        <begin position="386"/>
        <end position="407"/>
    </location>
</feature>
<feature type="region of interest" description="Disordered" evidence="8">
    <location>
        <begin position="1"/>
        <end position="22"/>
    </location>
</feature>
<comment type="caution">
    <text evidence="11">The sequence shown here is derived from an EMBL/GenBank/DDBJ whole genome shotgun (WGS) entry which is preliminary data.</text>
</comment>
<evidence type="ECO:0000256" key="6">
    <source>
        <dbReference type="ARBA" id="ARBA00022989"/>
    </source>
</evidence>
<feature type="domain" description="Major facilitator superfamily (MFS) profile" evidence="10">
    <location>
        <begin position="29"/>
        <end position="410"/>
    </location>
</feature>
<feature type="transmembrane region" description="Helical" evidence="9">
    <location>
        <begin position="277"/>
        <end position="295"/>
    </location>
</feature>
<keyword evidence="6 9" id="KW-1133">Transmembrane helix</keyword>
<dbReference type="EMBL" id="JANFNG010000014">
    <property type="protein sequence ID" value="MCQ4082513.1"/>
    <property type="molecule type" value="Genomic_DNA"/>
</dbReference>
<feature type="transmembrane region" description="Helical" evidence="9">
    <location>
        <begin position="360"/>
        <end position="380"/>
    </location>
</feature>
<feature type="compositionally biased region" description="Polar residues" evidence="8">
    <location>
        <begin position="7"/>
        <end position="18"/>
    </location>
</feature>
<feature type="transmembrane region" description="Helical" evidence="9">
    <location>
        <begin position="29"/>
        <end position="49"/>
    </location>
</feature>
<feature type="transmembrane region" description="Helical" evidence="9">
    <location>
        <begin position="185"/>
        <end position="206"/>
    </location>
</feature>
<feature type="transmembrane region" description="Helical" evidence="9">
    <location>
        <begin position="124"/>
        <end position="146"/>
    </location>
</feature>
<feature type="transmembrane region" description="Helical" evidence="9">
    <location>
        <begin position="99"/>
        <end position="118"/>
    </location>
</feature>
<comment type="subcellular location">
    <subcellularLocation>
        <location evidence="1">Cell membrane</location>
        <topology evidence="1">Multi-pass membrane protein</topology>
    </subcellularLocation>
</comment>
<dbReference type="CDD" id="cd17324">
    <property type="entry name" value="MFS_NepI_like"/>
    <property type="match status" value="1"/>
</dbReference>
<dbReference type="Gene3D" id="1.20.1250.20">
    <property type="entry name" value="MFS general substrate transporter like domains"/>
    <property type="match status" value="1"/>
</dbReference>
<evidence type="ECO:0000256" key="9">
    <source>
        <dbReference type="SAM" id="Phobius"/>
    </source>
</evidence>
<keyword evidence="3" id="KW-0813">Transport</keyword>
<feature type="transmembrane region" description="Helical" evidence="9">
    <location>
        <begin position="235"/>
        <end position="257"/>
    </location>
</feature>
<gene>
    <name evidence="11" type="ORF">NGB36_18370</name>
</gene>
<accession>A0ABT1PXW2</accession>
<dbReference type="SUPFAM" id="SSF103473">
    <property type="entry name" value="MFS general substrate transporter"/>
    <property type="match status" value="1"/>
</dbReference>
<proteinExistence type="inferred from homology"/>
<dbReference type="Pfam" id="PF07690">
    <property type="entry name" value="MFS_1"/>
    <property type="match status" value="1"/>
</dbReference>
<keyword evidence="5 9" id="KW-0812">Transmembrane</keyword>
<dbReference type="InterPro" id="IPR020846">
    <property type="entry name" value="MFS_dom"/>
</dbReference>
<evidence type="ECO:0000256" key="3">
    <source>
        <dbReference type="ARBA" id="ARBA00022448"/>
    </source>
</evidence>
<dbReference type="PANTHER" id="PTHR43271">
    <property type="entry name" value="BLL2771 PROTEIN"/>
    <property type="match status" value="1"/>
</dbReference>
<comment type="similarity">
    <text evidence="2">Belongs to the major facilitator superfamily.</text>
</comment>
<name>A0ABT1PXW2_9ACTN</name>
<evidence type="ECO:0000256" key="7">
    <source>
        <dbReference type="ARBA" id="ARBA00023136"/>
    </source>
</evidence>
<feature type="transmembrane region" description="Helical" evidence="9">
    <location>
        <begin position="325"/>
        <end position="348"/>
    </location>
</feature>
<evidence type="ECO:0000256" key="8">
    <source>
        <dbReference type="SAM" id="MobiDB-lite"/>
    </source>
</evidence>
<dbReference type="PANTHER" id="PTHR43271:SF1">
    <property type="entry name" value="INNER MEMBRANE TRANSPORT PROTEIN YNFM"/>
    <property type="match status" value="1"/>
</dbReference>
<dbReference type="RefSeq" id="WP_255921426.1">
    <property type="nucleotide sequence ID" value="NZ_JANFNG010000014.1"/>
</dbReference>
<dbReference type="Proteomes" id="UP001057702">
    <property type="component" value="Unassembled WGS sequence"/>
</dbReference>
<sequence>MPPVESSRASAGPTTTETRSAKLLPGTTGYRRAILALFAAGMATFLLLYSTQGLLPVISDDLGVSPAQASLTVAMTTAGLAVALIPLSALSEKYGRTPVMAASVFSAALIGLAIPFSPDLTVLVVLRTLQGVALAGLPATAMAYLAEEVSPQAIASAIGLYVAGNSIGGMSSRVIAGFVAQFAGWRVALFVLGVISLVCAIAFRLLTPTARNFTPAAISPRALLRTVTGHLANPLLVRLYVLGLLFMSVFGSVYTVLGYRLSEAPFHLPEGAVGSIFLVYLVGTASSAAAGKLVAGLGRRGALYCGIAAVAAGLVLTLAGSLAAVLAGLVLITAGFFIGHAVASGAVSRAATSGRAQASALYLTAYYVGNSVGGTVGATAFHTSGWPGMVAVGLTAMAVAAGVTLYATRRAAVAERRGAAVS</sequence>
<protein>
    <submittedName>
        <fullName evidence="11">MFS transporter</fullName>
    </submittedName>
</protein>
<evidence type="ECO:0000256" key="4">
    <source>
        <dbReference type="ARBA" id="ARBA00022475"/>
    </source>
</evidence>
<feature type="transmembrane region" description="Helical" evidence="9">
    <location>
        <begin position="158"/>
        <end position="179"/>
    </location>
</feature>
<dbReference type="PROSITE" id="PS50850">
    <property type="entry name" value="MFS"/>
    <property type="match status" value="1"/>
</dbReference>
<keyword evidence="7 9" id="KW-0472">Membrane</keyword>
<organism evidence="11 12">
    <name type="scientific">Streptomyces humicola</name>
    <dbReference type="NCBI Taxonomy" id="2953240"/>
    <lineage>
        <taxon>Bacteria</taxon>
        <taxon>Bacillati</taxon>
        <taxon>Actinomycetota</taxon>
        <taxon>Actinomycetes</taxon>
        <taxon>Kitasatosporales</taxon>
        <taxon>Streptomycetaceae</taxon>
        <taxon>Streptomyces</taxon>
    </lineage>
</organism>
<reference evidence="11" key="1">
    <citation type="submission" date="2022-06" db="EMBL/GenBank/DDBJ databases">
        <title>Draft genome sequence of Streptomyces sp. RB6PN25 isolated from peat swamp forest in Thailand.</title>
        <authorList>
            <person name="Duangmal K."/>
            <person name="Klaysubun C."/>
        </authorList>
    </citation>
    <scope>NUCLEOTIDE SEQUENCE</scope>
    <source>
        <strain evidence="11">RB6PN25</strain>
    </source>
</reference>